<dbReference type="InterPro" id="IPR051536">
    <property type="entry name" value="UDG_Type-4/5"/>
</dbReference>
<dbReference type="Pfam" id="PF03167">
    <property type="entry name" value="UDG"/>
    <property type="match status" value="1"/>
</dbReference>
<evidence type="ECO:0000313" key="9">
    <source>
        <dbReference type="EMBL" id="HHR40307.1"/>
    </source>
</evidence>
<organism evidence="9">
    <name type="scientific">Caldiarchaeum subterraneum</name>
    <dbReference type="NCBI Taxonomy" id="311458"/>
    <lineage>
        <taxon>Archaea</taxon>
        <taxon>Nitrososphaerota</taxon>
        <taxon>Candidatus Caldarchaeales</taxon>
        <taxon>Candidatus Caldarchaeaceae</taxon>
        <taxon>Candidatus Caldarchaeum</taxon>
    </lineage>
</organism>
<dbReference type="AlphaFoldDB" id="A0A7C5U6M1"/>
<evidence type="ECO:0000256" key="7">
    <source>
        <dbReference type="ARBA" id="ARBA00023204"/>
    </source>
</evidence>
<sequence length="53" mass="6134">MKEAGWSREDVFITNVVKCRPPGNREPTPEERSICSEKYLRKQIMVINPSLIS</sequence>
<reference evidence="9" key="1">
    <citation type="journal article" date="2020" name="mSystems">
        <title>Genome- and Community-Level Interaction Insights into Carbon Utilization and Element Cycling Functions of Hydrothermarchaeota in Hydrothermal Sediment.</title>
        <authorList>
            <person name="Zhou Z."/>
            <person name="Liu Y."/>
            <person name="Xu W."/>
            <person name="Pan J."/>
            <person name="Luo Z.H."/>
            <person name="Li M."/>
        </authorList>
    </citation>
    <scope>NUCLEOTIDE SEQUENCE [LARGE SCALE GENOMIC DNA]</scope>
    <source>
        <strain evidence="9">SpSt-1084</strain>
    </source>
</reference>
<protein>
    <recommendedName>
        <fullName evidence="8">Uracil-DNA glycosylase-like domain-containing protein</fullName>
    </recommendedName>
</protein>
<dbReference type="GO" id="GO:0046872">
    <property type="term" value="F:metal ion binding"/>
    <property type="evidence" value="ECO:0007669"/>
    <property type="project" value="UniProtKB-KW"/>
</dbReference>
<keyword evidence="5" id="KW-0408">Iron</keyword>
<keyword evidence="6" id="KW-0411">Iron-sulfur</keyword>
<evidence type="ECO:0000256" key="4">
    <source>
        <dbReference type="ARBA" id="ARBA00022801"/>
    </source>
</evidence>
<name>A0A7C5U6M1_CALS0</name>
<accession>A0A7C5U6M1</accession>
<dbReference type="PANTHER" id="PTHR33693:SF1">
    <property type="entry name" value="TYPE-4 URACIL-DNA GLYCOSYLASE"/>
    <property type="match status" value="1"/>
</dbReference>
<keyword evidence="1" id="KW-0004">4Fe-4S</keyword>
<dbReference type="InterPro" id="IPR005122">
    <property type="entry name" value="Uracil-DNA_glycosylase-like"/>
</dbReference>
<keyword evidence="7" id="KW-0234">DNA repair</keyword>
<keyword evidence="2" id="KW-0479">Metal-binding</keyword>
<dbReference type="GO" id="GO:0006281">
    <property type="term" value="P:DNA repair"/>
    <property type="evidence" value="ECO:0007669"/>
    <property type="project" value="UniProtKB-KW"/>
</dbReference>
<gene>
    <name evidence="9" type="ORF">ENM42_00590</name>
</gene>
<evidence type="ECO:0000256" key="2">
    <source>
        <dbReference type="ARBA" id="ARBA00022723"/>
    </source>
</evidence>
<comment type="caution">
    <text evidence="9">The sequence shown here is derived from an EMBL/GenBank/DDBJ whole genome shotgun (WGS) entry which is preliminary data.</text>
</comment>
<keyword evidence="3" id="KW-0227">DNA damage</keyword>
<keyword evidence="4" id="KW-0378">Hydrolase</keyword>
<evidence type="ECO:0000256" key="5">
    <source>
        <dbReference type="ARBA" id="ARBA00023004"/>
    </source>
</evidence>
<evidence type="ECO:0000256" key="3">
    <source>
        <dbReference type="ARBA" id="ARBA00022763"/>
    </source>
</evidence>
<dbReference type="GO" id="GO:0097506">
    <property type="term" value="F:deaminated base DNA N-glycosylase activity"/>
    <property type="evidence" value="ECO:0007669"/>
    <property type="project" value="UniProtKB-ARBA"/>
</dbReference>
<dbReference type="InterPro" id="IPR036895">
    <property type="entry name" value="Uracil-DNA_glycosylase-like_sf"/>
</dbReference>
<dbReference type="EMBL" id="DRXS01000032">
    <property type="protein sequence ID" value="HHR40307.1"/>
    <property type="molecule type" value="Genomic_DNA"/>
</dbReference>
<evidence type="ECO:0000256" key="1">
    <source>
        <dbReference type="ARBA" id="ARBA00022485"/>
    </source>
</evidence>
<dbReference type="SUPFAM" id="SSF52141">
    <property type="entry name" value="Uracil-DNA glycosylase-like"/>
    <property type="match status" value="1"/>
</dbReference>
<dbReference type="Gene3D" id="3.40.470.10">
    <property type="entry name" value="Uracil-DNA glycosylase-like domain"/>
    <property type="match status" value="1"/>
</dbReference>
<evidence type="ECO:0000256" key="6">
    <source>
        <dbReference type="ARBA" id="ARBA00023014"/>
    </source>
</evidence>
<proteinExistence type="predicted"/>
<dbReference type="GO" id="GO:0051539">
    <property type="term" value="F:4 iron, 4 sulfur cluster binding"/>
    <property type="evidence" value="ECO:0007669"/>
    <property type="project" value="UniProtKB-KW"/>
</dbReference>
<feature type="domain" description="Uracil-DNA glycosylase-like" evidence="8">
    <location>
        <begin position="1"/>
        <end position="52"/>
    </location>
</feature>
<dbReference type="PANTHER" id="PTHR33693">
    <property type="entry name" value="TYPE-5 URACIL-DNA GLYCOSYLASE"/>
    <property type="match status" value="1"/>
</dbReference>
<evidence type="ECO:0000259" key="8">
    <source>
        <dbReference type="Pfam" id="PF03167"/>
    </source>
</evidence>